<reference evidence="6 7" key="1">
    <citation type="submission" date="2017-05" db="EMBL/GenBank/DDBJ databases">
        <authorList>
            <person name="Varghese N."/>
            <person name="Submissions S."/>
        </authorList>
    </citation>
    <scope>NUCLEOTIDE SEQUENCE [LARGE SCALE GENOMIC DNA]</scope>
    <source>
        <strain evidence="6 7">DSM 16304</strain>
    </source>
</reference>
<dbReference type="GO" id="GO:0003677">
    <property type="term" value="F:DNA binding"/>
    <property type="evidence" value="ECO:0007669"/>
    <property type="project" value="UniProtKB-KW"/>
</dbReference>
<evidence type="ECO:0000313" key="6">
    <source>
        <dbReference type="EMBL" id="SMO66191.1"/>
    </source>
</evidence>
<dbReference type="CDD" id="cd17246">
    <property type="entry name" value="RMtype1_S_SonII-TRD2-CR2_like"/>
    <property type="match status" value="1"/>
</dbReference>
<proteinExistence type="inferred from homology"/>
<evidence type="ECO:0000256" key="3">
    <source>
        <dbReference type="ARBA" id="ARBA00023125"/>
    </source>
</evidence>
<dbReference type="InterPro" id="IPR052021">
    <property type="entry name" value="Type-I_RS_S_subunit"/>
</dbReference>
<accession>A0A521D520</accession>
<feature type="coiled-coil region" evidence="4">
    <location>
        <begin position="390"/>
        <end position="417"/>
    </location>
</feature>
<dbReference type="GO" id="GO:0009307">
    <property type="term" value="P:DNA restriction-modification system"/>
    <property type="evidence" value="ECO:0007669"/>
    <property type="project" value="UniProtKB-KW"/>
</dbReference>
<comment type="similarity">
    <text evidence="1">Belongs to the type-I restriction system S methylase family.</text>
</comment>
<keyword evidence="7" id="KW-1185">Reference proteome</keyword>
<keyword evidence="4" id="KW-0175">Coiled coil</keyword>
<dbReference type="OrthoDB" id="9811611at2"/>
<dbReference type="RefSeq" id="WP_142935818.1">
    <property type="nucleotide sequence ID" value="NZ_FXTM01000017.1"/>
</dbReference>
<evidence type="ECO:0000313" key="7">
    <source>
        <dbReference type="Proteomes" id="UP000317315"/>
    </source>
</evidence>
<dbReference type="InterPro" id="IPR000055">
    <property type="entry name" value="Restrct_endonuc_typeI_TRD"/>
</dbReference>
<evidence type="ECO:0000256" key="1">
    <source>
        <dbReference type="ARBA" id="ARBA00010923"/>
    </source>
</evidence>
<dbReference type="EMBL" id="FXTM01000017">
    <property type="protein sequence ID" value="SMO66191.1"/>
    <property type="molecule type" value="Genomic_DNA"/>
</dbReference>
<keyword evidence="3" id="KW-0238">DNA-binding</keyword>
<feature type="domain" description="Type I restriction modification DNA specificity" evidence="5">
    <location>
        <begin position="18"/>
        <end position="193"/>
    </location>
</feature>
<sequence>MELGKNEEFKETEIGLIPKDWEVVRLGDYITQSKEKNKQNLNIPVYTVSKVYGFVLSEEFFSKKVYSKNLSNYKIVRNNYFAYNPYRINVGSIALFMDNIGLVSPAYLVFKVKDAKKLNSRFLLYLLRTTKYTQEIKRFSMTRGSVRRSLSFKDLSEFKIPLPPISEQKAIAAVLDKVRETIDKTEEVINSLKEFKKSLMKHLFTYGAVPVDEVDKVKLKKTEVGLIPEHWEIKQSKDVFYKITDGTHDTPKKLDKGIPLIKSKQIKNGKIDFRKVDYFISQNDYELINKRSKVNKDDILISMIGTIGEVAYVEDEPKFAIKNVGLFKTNFGDKRISKFLFYYFQNTNCQNWIWKNISGTSQKYLTLTKLKQLPIPLPPIDEQKEIAEILTKLDDRIEAEERKKEALGELFKTLLNELMTGKKRLKKEFVEKFGE</sequence>
<feature type="domain" description="Type I restriction modification DNA specificity" evidence="5">
    <location>
        <begin position="228"/>
        <end position="407"/>
    </location>
</feature>
<dbReference type="Pfam" id="PF01420">
    <property type="entry name" value="Methylase_S"/>
    <property type="match status" value="2"/>
</dbReference>
<dbReference type="SUPFAM" id="SSF116734">
    <property type="entry name" value="DNA methylase specificity domain"/>
    <property type="match status" value="2"/>
</dbReference>
<dbReference type="InterPro" id="IPR044946">
    <property type="entry name" value="Restrct_endonuc_typeI_TRD_sf"/>
</dbReference>
<keyword evidence="2" id="KW-0680">Restriction system</keyword>
<dbReference type="PANTHER" id="PTHR30408:SF12">
    <property type="entry name" value="TYPE I RESTRICTION ENZYME MJAVIII SPECIFICITY SUBUNIT"/>
    <property type="match status" value="1"/>
</dbReference>
<name>A0A521D520_9BACT</name>
<dbReference type="Proteomes" id="UP000317315">
    <property type="component" value="Unassembled WGS sequence"/>
</dbReference>
<evidence type="ECO:0000259" key="5">
    <source>
        <dbReference type="Pfam" id="PF01420"/>
    </source>
</evidence>
<evidence type="ECO:0000256" key="4">
    <source>
        <dbReference type="SAM" id="Coils"/>
    </source>
</evidence>
<evidence type="ECO:0000256" key="2">
    <source>
        <dbReference type="ARBA" id="ARBA00022747"/>
    </source>
</evidence>
<dbReference type="PANTHER" id="PTHR30408">
    <property type="entry name" value="TYPE-1 RESTRICTION ENZYME ECOKI SPECIFICITY PROTEIN"/>
    <property type="match status" value="1"/>
</dbReference>
<dbReference type="Gene3D" id="3.90.220.20">
    <property type="entry name" value="DNA methylase specificity domains"/>
    <property type="match status" value="2"/>
</dbReference>
<dbReference type="Gene3D" id="1.10.287.1120">
    <property type="entry name" value="Bipartite methylase S protein"/>
    <property type="match status" value="1"/>
</dbReference>
<gene>
    <name evidence="6" type="ORF">SAMN06269117_1174</name>
</gene>
<organism evidence="6 7">
    <name type="scientific">Balnearium lithotrophicum</name>
    <dbReference type="NCBI Taxonomy" id="223788"/>
    <lineage>
        <taxon>Bacteria</taxon>
        <taxon>Pseudomonadati</taxon>
        <taxon>Aquificota</taxon>
        <taxon>Aquificia</taxon>
        <taxon>Desulfurobacteriales</taxon>
        <taxon>Desulfurobacteriaceae</taxon>
        <taxon>Balnearium</taxon>
    </lineage>
</organism>
<dbReference type="AlphaFoldDB" id="A0A521D520"/>
<protein>
    <submittedName>
        <fullName evidence="6">Type I restriction enzyme, S subunit</fullName>
    </submittedName>
</protein>